<feature type="transmembrane region" description="Helical" evidence="1">
    <location>
        <begin position="12"/>
        <end position="36"/>
    </location>
</feature>
<keyword evidence="1" id="KW-0472">Membrane</keyword>
<dbReference type="RefSeq" id="WP_091646052.1">
    <property type="nucleotide sequence ID" value="NZ_FOEG01000012.1"/>
</dbReference>
<feature type="transmembrane region" description="Helical" evidence="1">
    <location>
        <begin position="67"/>
        <end position="90"/>
    </location>
</feature>
<dbReference type="Pfam" id="PF12679">
    <property type="entry name" value="ABC2_membrane_2"/>
    <property type="match status" value="1"/>
</dbReference>
<evidence type="ECO:0000256" key="1">
    <source>
        <dbReference type="SAM" id="Phobius"/>
    </source>
</evidence>
<evidence type="ECO:0000313" key="2">
    <source>
        <dbReference type="EMBL" id="SEP14471.1"/>
    </source>
</evidence>
<organism evidence="2 3">
    <name type="scientific">Aquisalimonas asiatica</name>
    <dbReference type="NCBI Taxonomy" id="406100"/>
    <lineage>
        <taxon>Bacteria</taxon>
        <taxon>Pseudomonadati</taxon>
        <taxon>Pseudomonadota</taxon>
        <taxon>Gammaproteobacteria</taxon>
        <taxon>Chromatiales</taxon>
        <taxon>Ectothiorhodospiraceae</taxon>
        <taxon>Aquisalimonas</taxon>
    </lineage>
</organism>
<dbReference type="Proteomes" id="UP000199657">
    <property type="component" value="Unassembled WGS sequence"/>
</dbReference>
<keyword evidence="1" id="KW-1133">Transmembrane helix</keyword>
<feature type="transmembrane region" description="Helical" evidence="1">
    <location>
        <begin position="111"/>
        <end position="133"/>
    </location>
</feature>
<feature type="transmembrane region" description="Helical" evidence="1">
    <location>
        <begin position="145"/>
        <end position="169"/>
    </location>
</feature>
<feature type="transmembrane region" description="Helical" evidence="1">
    <location>
        <begin position="176"/>
        <end position="197"/>
    </location>
</feature>
<keyword evidence="1" id="KW-0812">Transmembrane</keyword>
<name>A0A1H8VGE4_9GAMM</name>
<dbReference type="AlphaFoldDB" id="A0A1H8VGE4"/>
<protein>
    <submittedName>
        <fullName evidence="2">ABC-2 type transport system permease protein</fullName>
    </submittedName>
</protein>
<gene>
    <name evidence="2" type="ORF">SAMN04488052_11253</name>
</gene>
<dbReference type="EMBL" id="FOEG01000012">
    <property type="protein sequence ID" value="SEP14471.1"/>
    <property type="molecule type" value="Genomic_DNA"/>
</dbReference>
<proteinExistence type="predicted"/>
<accession>A0A1H8VGE4</accession>
<dbReference type="OrthoDB" id="9794512at2"/>
<sequence>MMVLRIAVRELRLLFCSPLPWVLLAVCQVVAAWWFLSLVEQFQSTYQPMLVRTNSPMGVTDLVLMPFFGSVVILGLLLLAAALLAMRLIAEERRGGGLHLLYASPLAVTELVLGKYLAAVAFLLLVVLSWVAMPLTLLAGTELDLGRLAAAGLALALLSAVFAGVALFASSLTVQPAVAVALTAGMVLALVGLDAALDTGDAVTRYVALLPHYETLVQGRIVSTDVIYFLLLVTGFLGFTIKRLDGLRLHAG</sequence>
<dbReference type="GO" id="GO:0140359">
    <property type="term" value="F:ABC-type transporter activity"/>
    <property type="evidence" value="ECO:0007669"/>
    <property type="project" value="InterPro"/>
</dbReference>
<dbReference type="STRING" id="406100.SAMN04488052_11253"/>
<dbReference type="GO" id="GO:0005886">
    <property type="term" value="C:plasma membrane"/>
    <property type="evidence" value="ECO:0007669"/>
    <property type="project" value="UniProtKB-SubCell"/>
</dbReference>
<feature type="transmembrane region" description="Helical" evidence="1">
    <location>
        <begin position="217"/>
        <end position="239"/>
    </location>
</feature>
<keyword evidence="3" id="KW-1185">Reference proteome</keyword>
<reference evidence="2 3" key="1">
    <citation type="submission" date="2016-10" db="EMBL/GenBank/DDBJ databases">
        <authorList>
            <person name="de Groot N.N."/>
        </authorList>
    </citation>
    <scope>NUCLEOTIDE SEQUENCE [LARGE SCALE GENOMIC DNA]</scope>
    <source>
        <strain evidence="2 3">CGMCC 1.6291</strain>
    </source>
</reference>
<evidence type="ECO:0000313" key="3">
    <source>
        <dbReference type="Proteomes" id="UP000199657"/>
    </source>
</evidence>